<feature type="transmembrane region" description="Helical" evidence="6">
    <location>
        <begin position="147"/>
        <end position="165"/>
    </location>
</feature>
<dbReference type="GO" id="GO:0043215">
    <property type="term" value="P:daunorubicin transport"/>
    <property type="evidence" value="ECO:0007669"/>
    <property type="project" value="InterPro"/>
</dbReference>
<dbReference type="EMBL" id="AP022586">
    <property type="protein sequence ID" value="BBY15875.1"/>
    <property type="molecule type" value="Genomic_DNA"/>
</dbReference>
<keyword evidence="5" id="KW-0046">Antibiotic resistance</keyword>
<keyword evidence="2 6" id="KW-0812">Transmembrane</keyword>
<feature type="transmembrane region" description="Helical" evidence="6">
    <location>
        <begin position="171"/>
        <end position="196"/>
    </location>
</feature>
<evidence type="ECO:0000256" key="2">
    <source>
        <dbReference type="ARBA" id="ARBA00022692"/>
    </source>
</evidence>
<feature type="transmembrane region" description="Helical" evidence="6">
    <location>
        <begin position="57"/>
        <end position="77"/>
    </location>
</feature>
<protein>
    <recommendedName>
        <fullName evidence="6">Transport permease protein</fullName>
    </recommendedName>
</protein>
<dbReference type="InterPro" id="IPR047817">
    <property type="entry name" value="ABC2_TM_bact-type"/>
</dbReference>
<keyword evidence="6" id="KW-0813">Transport</keyword>
<sequence>MSTAPDKDTTPVAAVMLREEQFPVIERRHGENSPRYLLPHAWMQTQRLLLRFLRDPMTFFFGLVFPAFMLVVLDIVLGDAIAAVTGHSALYGSVPLMTVIGAMNGASVGAVGIIGERTDGLLARLWVVPVHRSSGLLARISAEGFRVALNSACLLGVGLLMGLRFEHGAPAAAAWLCIPVIFGSAFAVLVLTVALYWPSPTMVNAIVLVNSLCLFFSSGFVPLDQYPEWIQPIVEHQPVSYAIEAMRGLSLGGPVQEPVIGTLLWSFGIAAACAIPIVIGYRRASMRG</sequence>
<dbReference type="AlphaFoldDB" id="A0AAD1IIC6"/>
<evidence type="ECO:0000313" key="9">
    <source>
        <dbReference type="Proteomes" id="UP000466607"/>
    </source>
</evidence>
<evidence type="ECO:0000256" key="1">
    <source>
        <dbReference type="ARBA" id="ARBA00004141"/>
    </source>
</evidence>
<dbReference type="InterPro" id="IPR000412">
    <property type="entry name" value="ABC_2_transport"/>
</dbReference>
<dbReference type="GO" id="GO:0046677">
    <property type="term" value="P:response to antibiotic"/>
    <property type="evidence" value="ECO:0007669"/>
    <property type="project" value="UniProtKB-KW"/>
</dbReference>
<dbReference type="PANTHER" id="PTHR43027:SF1">
    <property type="entry name" value="DOXORUBICIN RESISTANCE ABC TRANSPORTER PERMEASE PROTEIN DRRC-RELATED"/>
    <property type="match status" value="1"/>
</dbReference>
<evidence type="ECO:0000313" key="8">
    <source>
        <dbReference type="EMBL" id="BBY15875.1"/>
    </source>
</evidence>
<keyword evidence="6" id="KW-1003">Cell membrane</keyword>
<evidence type="ECO:0000256" key="4">
    <source>
        <dbReference type="ARBA" id="ARBA00023136"/>
    </source>
</evidence>
<feature type="transmembrane region" description="Helical" evidence="6">
    <location>
        <begin position="203"/>
        <end position="223"/>
    </location>
</feature>
<evidence type="ECO:0000259" key="7">
    <source>
        <dbReference type="PROSITE" id="PS51012"/>
    </source>
</evidence>
<accession>A0AAD1IIC6</accession>
<keyword evidence="9" id="KW-1185">Reference proteome</keyword>
<name>A0AAD1IIC6_9MYCO</name>
<dbReference type="RefSeq" id="WP_134051496.1">
    <property type="nucleotide sequence ID" value="NZ_AP022586.1"/>
</dbReference>
<organism evidence="8 9">
    <name type="scientific">Mycolicibacterium litorale</name>
    <dbReference type="NCBI Taxonomy" id="758802"/>
    <lineage>
        <taxon>Bacteria</taxon>
        <taxon>Bacillati</taxon>
        <taxon>Actinomycetota</taxon>
        <taxon>Actinomycetes</taxon>
        <taxon>Mycobacteriales</taxon>
        <taxon>Mycobacteriaceae</taxon>
        <taxon>Mycolicibacterium</taxon>
    </lineage>
</organism>
<dbReference type="InterPro" id="IPR004377">
    <property type="entry name" value="ABC_transpt_DrrB/DrrC"/>
</dbReference>
<reference evidence="8 9" key="1">
    <citation type="journal article" date="2019" name="Emerg. Microbes Infect.">
        <title>Comprehensive subspecies identification of 175 nontuberculous mycobacteria species based on 7547 genomic profiles.</title>
        <authorList>
            <person name="Matsumoto Y."/>
            <person name="Kinjo T."/>
            <person name="Motooka D."/>
            <person name="Nabeya D."/>
            <person name="Jung N."/>
            <person name="Uechi K."/>
            <person name="Horii T."/>
            <person name="Iida T."/>
            <person name="Fujita J."/>
            <person name="Nakamura S."/>
        </authorList>
    </citation>
    <scope>NUCLEOTIDE SEQUENCE [LARGE SCALE GENOMIC DNA]</scope>
    <source>
        <strain evidence="8 9">JCM 17423</strain>
    </source>
</reference>
<dbReference type="Pfam" id="PF01061">
    <property type="entry name" value="ABC2_membrane"/>
    <property type="match status" value="1"/>
</dbReference>
<keyword evidence="4 6" id="KW-0472">Membrane</keyword>
<dbReference type="InterPro" id="IPR052902">
    <property type="entry name" value="ABC-2_transporter"/>
</dbReference>
<dbReference type="GO" id="GO:0140359">
    <property type="term" value="F:ABC-type transporter activity"/>
    <property type="evidence" value="ECO:0007669"/>
    <property type="project" value="InterPro"/>
</dbReference>
<dbReference type="GO" id="GO:1900753">
    <property type="term" value="P:doxorubicin transport"/>
    <property type="evidence" value="ECO:0007669"/>
    <property type="project" value="InterPro"/>
</dbReference>
<proteinExistence type="inferred from homology"/>
<comment type="similarity">
    <text evidence="6">Belongs to the ABC-2 integral membrane protein family.</text>
</comment>
<comment type="subcellular location">
    <subcellularLocation>
        <location evidence="6">Cell membrane</location>
        <topology evidence="6">Multi-pass membrane protein</topology>
    </subcellularLocation>
    <subcellularLocation>
        <location evidence="1">Membrane</location>
        <topology evidence="1">Multi-pass membrane protein</topology>
    </subcellularLocation>
</comment>
<dbReference type="PANTHER" id="PTHR43027">
    <property type="entry name" value="DOXORUBICIN RESISTANCE ABC TRANSPORTER PERMEASE PROTEIN DRRC-RELATED"/>
    <property type="match status" value="1"/>
</dbReference>
<evidence type="ECO:0000256" key="5">
    <source>
        <dbReference type="ARBA" id="ARBA00023251"/>
    </source>
</evidence>
<dbReference type="PIRSF" id="PIRSF006648">
    <property type="entry name" value="DrrB"/>
    <property type="match status" value="1"/>
</dbReference>
<feature type="transmembrane region" description="Helical" evidence="6">
    <location>
        <begin position="89"/>
        <end position="114"/>
    </location>
</feature>
<evidence type="ECO:0000256" key="3">
    <source>
        <dbReference type="ARBA" id="ARBA00022989"/>
    </source>
</evidence>
<keyword evidence="3 6" id="KW-1133">Transmembrane helix</keyword>
<dbReference type="NCBIfam" id="TIGR00025">
    <property type="entry name" value="Mtu_efflux"/>
    <property type="match status" value="1"/>
</dbReference>
<dbReference type="PROSITE" id="PS51012">
    <property type="entry name" value="ABC_TM2"/>
    <property type="match status" value="1"/>
</dbReference>
<feature type="domain" description="ABC transmembrane type-2" evidence="7">
    <location>
        <begin position="57"/>
        <end position="284"/>
    </location>
</feature>
<dbReference type="Proteomes" id="UP000466607">
    <property type="component" value="Chromosome"/>
</dbReference>
<evidence type="ECO:0000256" key="6">
    <source>
        <dbReference type="RuleBase" id="RU361157"/>
    </source>
</evidence>
<feature type="transmembrane region" description="Helical" evidence="6">
    <location>
        <begin position="259"/>
        <end position="281"/>
    </location>
</feature>
<dbReference type="InterPro" id="IPR013525">
    <property type="entry name" value="ABC2_TM"/>
</dbReference>
<dbReference type="GO" id="GO:0043190">
    <property type="term" value="C:ATP-binding cassette (ABC) transporter complex"/>
    <property type="evidence" value="ECO:0007669"/>
    <property type="project" value="InterPro"/>
</dbReference>
<gene>
    <name evidence="8" type="ORF">MLIT_14670</name>
</gene>